<evidence type="ECO:0000313" key="2">
    <source>
        <dbReference type="Proteomes" id="UP001054945"/>
    </source>
</evidence>
<dbReference type="AlphaFoldDB" id="A0AAV4V6K9"/>
<proteinExistence type="predicted"/>
<comment type="caution">
    <text evidence="1">The sequence shown here is derived from an EMBL/GenBank/DDBJ whole genome shotgun (WGS) entry which is preliminary data.</text>
</comment>
<reference evidence="1 2" key="1">
    <citation type="submission" date="2021-06" db="EMBL/GenBank/DDBJ databases">
        <title>Caerostris extrusa draft genome.</title>
        <authorList>
            <person name="Kono N."/>
            <person name="Arakawa K."/>
        </authorList>
    </citation>
    <scope>NUCLEOTIDE SEQUENCE [LARGE SCALE GENOMIC DNA]</scope>
</reference>
<organism evidence="1 2">
    <name type="scientific">Caerostris extrusa</name>
    <name type="common">Bark spider</name>
    <name type="synonym">Caerostris bankana</name>
    <dbReference type="NCBI Taxonomy" id="172846"/>
    <lineage>
        <taxon>Eukaryota</taxon>
        <taxon>Metazoa</taxon>
        <taxon>Ecdysozoa</taxon>
        <taxon>Arthropoda</taxon>
        <taxon>Chelicerata</taxon>
        <taxon>Arachnida</taxon>
        <taxon>Araneae</taxon>
        <taxon>Araneomorphae</taxon>
        <taxon>Entelegynae</taxon>
        <taxon>Araneoidea</taxon>
        <taxon>Araneidae</taxon>
        <taxon>Caerostris</taxon>
    </lineage>
</organism>
<dbReference type="Proteomes" id="UP001054945">
    <property type="component" value="Unassembled WGS sequence"/>
</dbReference>
<keyword evidence="2" id="KW-1185">Reference proteome</keyword>
<evidence type="ECO:0000313" key="1">
    <source>
        <dbReference type="EMBL" id="GIY65946.1"/>
    </source>
</evidence>
<gene>
    <name evidence="1" type="ORF">CEXT_320861</name>
</gene>
<accession>A0AAV4V6K9</accession>
<sequence length="51" mass="5690">YALVSSAPGSHLLQIIQSRRWGGGRSGETELLMKREVLNKNECYELKLISG</sequence>
<dbReference type="EMBL" id="BPLR01014054">
    <property type="protein sequence ID" value="GIY65946.1"/>
    <property type="molecule type" value="Genomic_DNA"/>
</dbReference>
<protein>
    <submittedName>
        <fullName evidence="1">Uncharacterized protein</fullName>
    </submittedName>
</protein>
<name>A0AAV4V6K9_CAEEX</name>
<feature type="non-terminal residue" evidence="1">
    <location>
        <position position="1"/>
    </location>
</feature>